<gene>
    <name evidence="6" type="ORF">DIU31_004110</name>
</gene>
<dbReference type="GO" id="GO:0005576">
    <property type="term" value="C:extracellular region"/>
    <property type="evidence" value="ECO:0007669"/>
    <property type="project" value="UniProtKB-SubCell"/>
</dbReference>
<evidence type="ECO:0000256" key="3">
    <source>
        <dbReference type="ARBA" id="ARBA00022729"/>
    </source>
</evidence>
<protein>
    <submittedName>
        <fullName evidence="6">DUF1565 domain-containing protein</fullName>
    </submittedName>
</protein>
<keyword evidence="2" id="KW-0964">Secreted</keyword>
<keyword evidence="3 4" id="KW-0732">Signal</keyword>
<feature type="signal peptide" evidence="4">
    <location>
        <begin position="1"/>
        <end position="21"/>
    </location>
</feature>
<evidence type="ECO:0000256" key="2">
    <source>
        <dbReference type="ARBA" id="ARBA00022525"/>
    </source>
</evidence>
<dbReference type="Gene3D" id="2.160.20.10">
    <property type="entry name" value="Single-stranded right-handed beta-helix, Pectin lyase-like"/>
    <property type="match status" value="1"/>
</dbReference>
<evidence type="ECO:0000259" key="5">
    <source>
        <dbReference type="Pfam" id="PF13229"/>
    </source>
</evidence>
<dbReference type="Proteomes" id="UP000250557">
    <property type="component" value="Chromosome"/>
</dbReference>
<reference evidence="6 7" key="1">
    <citation type="submission" date="2019-08" db="EMBL/GenBank/DDBJ databases">
        <title>Comparative genome analysis confer to the adaptation heavy metal polluted environment.</title>
        <authorList>
            <person name="Li Y."/>
        </authorList>
    </citation>
    <scope>NUCLEOTIDE SEQUENCE [LARGE SCALE GENOMIC DNA]</scope>
    <source>
        <strain evidence="6 7">P2</strain>
    </source>
</reference>
<dbReference type="GO" id="GO:0016837">
    <property type="term" value="F:carbon-oxygen lyase activity, acting on polysaccharides"/>
    <property type="evidence" value="ECO:0007669"/>
    <property type="project" value="TreeGrafter"/>
</dbReference>
<dbReference type="Pfam" id="PF13229">
    <property type="entry name" value="Beta_helix"/>
    <property type="match status" value="1"/>
</dbReference>
<dbReference type="PANTHER" id="PTHR40088:SF2">
    <property type="entry name" value="SECRETED SUGAR HYDROLASE"/>
    <property type="match status" value="1"/>
</dbReference>
<comment type="subcellular location">
    <subcellularLocation>
        <location evidence="1">Secreted</location>
    </subcellularLocation>
</comment>
<proteinExistence type="predicted"/>
<evidence type="ECO:0000313" key="6">
    <source>
        <dbReference type="EMBL" id="QEM02736.1"/>
    </source>
</evidence>
<feature type="chain" id="PRO_5042008766" evidence="4">
    <location>
        <begin position="22"/>
        <end position="507"/>
    </location>
</feature>
<feature type="domain" description="Right handed beta helix" evidence="5">
    <location>
        <begin position="225"/>
        <end position="338"/>
    </location>
</feature>
<sequence>MLMKCNVNVFLMLGFAVQAFGCSKKNDAGGNVTTTGNTHVYYVAANGLESNKGTIDAPFQTINNALSHTIPGDTVMVRGGVYSEKVVFPKSGIKDKYITLKAYHGETPIIDGSAFSVNGREALITIDKAKFIVVDGFEIRNLKTATGDPKAIMVEGGSDYIIIKNNTVYGIDYTQLPLNGGGNAILIIGNTTDPVTNITVTGNTIHDCKTGYGENLTINGYVDGFTITNNTIYNAQNIGIAAAGGYAANTDPALNYARNGVISGNTLYNIESKRGPLGGHGAIGIYVDGGRNVIVEKNRVSVTDRGIGAVSETNGFPTDRVTIRNNLVFNCWCSGIYMGGYLNYTGGGTSNSAIVNNTLYNNNQALGAFGEIEGEISIREDCTNNVIKNNIIYGGASDMFIHKYTNRGSGNIIDYNLYYTTGPAQWTWNGVPYTDYNLWKAACGGDASSTYGTDPLFVNTSGLDFHLQSSSVAKNSGQVISDGVNGTVDFDGNTRIVNKQISKGAYQ</sequence>
<evidence type="ECO:0000256" key="1">
    <source>
        <dbReference type="ARBA" id="ARBA00004613"/>
    </source>
</evidence>
<dbReference type="InterPro" id="IPR012334">
    <property type="entry name" value="Pectin_lyas_fold"/>
</dbReference>
<evidence type="ECO:0000256" key="4">
    <source>
        <dbReference type="SAM" id="SignalP"/>
    </source>
</evidence>
<dbReference type="PANTHER" id="PTHR40088">
    <property type="entry name" value="PECTATE LYASE (EUROFUNG)"/>
    <property type="match status" value="1"/>
</dbReference>
<evidence type="ECO:0000313" key="7">
    <source>
        <dbReference type="Proteomes" id="UP000250557"/>
    </source>
</evidence>
<accession>A0AAE6MGR0</accession>
<dbReference type="SUPFAM" id="SSF51126">
    <property type="entry name" value="Pectin lyase-like"/>
    <property type="match status" value="1"/>
</dbReference>
<organism evidence="6 7">
    <name type="scientific">Mucilaginibacter rubeus</name>
    <dbReference type="NCBI Taxonomy" id="2027860"/>
    <lineage>
        <taxon>Bacteria</taxon>
        <taxon>Pseudomonadati</taxon>
        <taxon>Bacteroidota</taxon>
        <taxon>Sphingobacteriia</taxon>
        <taxon>Sphingobacteriales</taxon>
        <taxon>Sphingobacteriaceae</taxon>
        <taxon>Mucilaginibacter</taxon>
    </lineage>
</organism>
<dbReference type="SMART" id="SM00710">
    <property type="entry name" value="PbH1"/>
    <property type="match status" value="8"/>
</dbReference>
<dbReference type="InterPro" id="IPR011050">
    <property type="entry name" value="Pectin_lyase_fold/virulence"/>
</dbReference>
<dbReference type="InterPro" id="IPR006626">
    <property type="entry name" value="PbH1"/>
</dbReference>
<dbReference type="InterPro" id="IPR039448">
    <property type="entry name" value="Beta_helix"/>
</dbReference>
<dbReference type="InterPro" id="IPR052052">
    <property type="entry name" value="Polysaccharide_Lyase_9"/>
</dbReference>
<name>A0AAE6MGR0_9SPHI</name>
<dbReference type="AlphaFoldDB" id="A0AAE6MGR0"/>
<dbReference type="EMBL" id="CP043451">
    <property type="protein sequence ID" value="QEM02736.1"/>
    <property type="molecule type" value="Genomic_DNA"/>
</dbReference>